<evidence type="ECO:0000256" key="6">
    <source>
        <dbReference type="ARBA" id="ARBA00023065"/>
    </source>
</evidence>
<keyword evidence="3" id="KW-0633">Potassium transport</keyword>
<evidence type="ECO:0000256" key="5">
    <source>
        <dbReference type="ARBA" id="ARBA00023027"/>
    </source>
</evidence>
<dbReference type="InterPro" id="IPR036721">
    <property type="entry name" value="RCK_C_sf"/>
</dbReference>
<dbReference type="Pfam" id="PF02254">
    <property type="entry name" value="TrkA_N"/>
    <property type="match status" value="2"/>
</dbReference>
<reference evidence="9" key="1">
    <citation type="submission" date="2020-10" db="EMBL/GenBank/DDBJ databases">
        <authorList>
            <person name="Gilroy R."/>
        </authorList>
    </citation>
    <scope>NUCLEOTIDE SEQUENCE</scope>
    <source>
        <strain evidence="9">21143</strain>
    </source>
</reference>
<organism evidence="9 10">
    <name type="scientific">Candidatus Caccoplasma intestinavium</name>
    <dbReference type="NCBI Taxonomy" id="2840716"/>
    <lineage>
        <taxon>Bacteria</taxon>
        <taxon>Pseudomonadati</taxon>
        <taxon>Bacteroidota</taxon>
        <taxon>Bacteroidia</taxon>
        <taxon>Bacteroidales</taxon>
        <taxon>Bacteroidaceae</taxon>
        <taxon>Bacteroidaceae incertae sedis</taxon>
        <taxon>Candidatus Caccoplasma</taxon>
    </lineage>
</organism>
<dbReference type="InterPro" id="IPR050721">
    <property type="entry name" value="Trk_Ktr_HKT_K-transport"/>
</dbReference>
<keyword evidence="4" id="KW-0630">Potassium</keyword>
<dbReference type="Gene3D" id="3.40.50.720">
    <property type="entry name" value="NAD(P)-binding Rossmann-like Domain"/>
    <property type="match status" value="2"/>
</dbReference>
<dbReference type="GO" id="GO:0015079">
    <property type="term" value="F:potassium ion transmembrane transporter activity"/>
    <property type="evidence" value="ECO:0007669"/>
    <property type="project" value="InterPro"/>
</dbReference>
<dbReference type="EMBL" id="DVKT01000061">
    <property type="protein sequence ID" value="HIT39955.1"/>
    <property type="molecule type" value="Genomic_DNA"/>
</dbReference>
<comment type="caution">
    <text evidence="9">The sequence shown here is derived from an EMBL/GenBank/DDBJ whole genome shotgun (WGS) entry which is preliminary data.</text>
</comment>
<dbReference type="InterPro" id="IPR006036">
    <property type="entry name" value="K_uptake_TrkA"/>
</dbReference>
<gene>
    <name evidence="9" type="primary">trkA</name>
    <name evidence="9" type="ORF">IAD06_07985</name>
</gene>
<dbReference type="PROSITE" id="PS51202">
    <property type="entry name" value="RCK_C"/>
    <property type="match status" value="2"/>
</dbReference>
<dbReference type="Gene3D" id="3.30.70.1450">
    <property type="entry name" value="Regulator of K+ conductance, C-terminal domain"/>
    <property type="match status" value="2"/>
</dbReference>
<dbReference type="PRINTS" id="PR00335">
    <property type="entry name" value="KUPTAKETRKA"/>
</dbReference>
<dbReference type="SUPFAM" id="SSF51735">
    <property type="entry name" value="NAD(P)-binding Rossmann-fold domains"/>
    <property type="match status" value="2"/>
</dbReference>
<keyword evidence="2" id="KW-0813">Transport</keyword>
<dbReference type="PANTHER" id="PTHR43833:SF5">
    <property type="entry name" value="TRK SYSTEM POTASSIUM UPTAKE PROTEIN TRKA"/>
    <property type="match status" value="1"/>
</dbReference>
<dbReference type="InterPro" id="IPR006037">
    <property type="entry name" value="RCK_C"/>
</dbReference>
<evidence type="ECO:0000313" key="10">
    <source>
        <dbReference type="Proteomes" id="UP000886722"/>
    </source>
</evidence>
<evidence type="ECO:0000256" key="1">
    <source>
        <dbReference type="ARBA" id="ARBA00017378"/>
    </source>
</evidence>
<dbReference type="Proteomes" id="UP000886722">
    <property type="component" value="Unassembled WGS sequence"/>
</dbReference>
<dbReference type="NCBIfam" id="NF007038">
    <property type="entry name" value="PRK09496.2-6"/>
    <property type="match status" value="1"/>
</dbReference>
<dbReference type="NCBIfam" id="NF007039">
    <property type="entry name" value="PRK09496.3-2"/>
    <property type="match status" value="1"/>
</dbReference>
<dbReference type="NCBIfam" id="NF007031">
    <property type="entry name" value="PRK09496.1-2"/>
    <property type="match status" value="1"/>
</dbReference>
<dbReference type="Pfam" id="PF02080">
    <property type="entry name" value="TrkA_C"/>
    <property type="match status" value="2"/>
</dbReference>
<evidence type="ECO:0000259" key="7">
    <source>
        <dbReference type="PROSITE" id="PS51201"/>
    </source>
</evidence>
<dbReference type="PANTHER" id="PTHR43833">
    <property type="entry name" value="POTASSIUM CHANNEL PROTEIN 2-RELATED-RELATED"/>
    <property type="match status" value="1"/>
</dbReference>
<dbReference type="InterPro" id="IPR003148">
    <property type="entry name" value="RCK_N"/>
</dbReference>
<evidence type="ECO:0000256" key="2">
    <source>
        <dbReference type="ARBA" id="ARBA00022448"/>
    </source>
</evidence>
<proteinExistence type="predicted"/>
<sequence length="444" mass="49509">MKIIIAGAGEVGTHLAKLLSKENLDIVLIDTDIEKLRWLDLNYNLMTIAGSPTSLKILKQAGINEADLFIAVMPFETRNIVACQFAKKLGTRKTVARVDNYEYMLPENKAYFKETGVDELIYPEMLAAEEIVTALSHNWVRNWFELCNGELILIGAKIRENAKILNQKLSELNKFHLLYHIAAIKRKDRTIIPRGSDEIQVGDIVYFTTTPGHIQDIQQLTGKKEIDVHKVVIMGGSRIAIRLAHILPESMKMKIIEIDKEKCYKLANTIPEITIINGDGRDTEFLKEEGIKDTDAFVALTDSAETNILACLSAKRFGAVKTVAEVENLSLIPTAERLDIGSIINKKLLTASRIFQLLLDEDSSNVKCLAMSDAEVAELIVKEDAPITHKPIKDLKLPRDITLGGLIRDGKAMIVNGNTQIQANDHVMVFCLDTVIHKLGKLFG</sequence>
<accession>A0A9D1KDQ6</accession>
<keyword evidence="6" id="KW-0406">Ion transport</keyword>
<keyword evidence="5" id="KW-0520">NAD</keyword>
<evidence type="ECO:0000256" key="4">
    <source>
        <dbReference type="ARBA" id="ARBA00022958"/>
    </source>
</evidence>
<dbReference type="AlphaFoldDB" id="A0A9D1KDQ6"/>
<dbReference type="PROSITE" id="PS51201">
    <property type="entry name" value="RCK_N"/>
    <property type="match status" value="2"/>
</dbReference>
<evidence type="ECO:0000313" key="9">
    <source>
        <dbReference type="EMBL" id="HIT39955.1"/>
    </source>
</evidence>
<evidence type="ECO:0000259" key="8">
    <source>
        <dbReference type="PROSITE" id="PS51202"/>
    </source>
</evidence>
<feature type="domain" description="RCK C-terminal" evidence="8">
    <location>
        <begin position="364"/>
        <end position="444"/>
    </location>
</feature>
<evidence type="ECO:0000256" key="3">
    <source>
        <dbReference type="ARBA" id="ARBA00022538"/>
    </source>
</evidence>
<protein>
    <recommendedName>
        <fullName evidence="1">Trk system potassium uptake protein TrkA</fullName>
    </recommendedName>
</protein>
<feature type="domain" description="RCK C-terminal" evidence="8">
    <location>
        <begin position="141"/>
        <end position="223"/>
    </location>
</feature>
<dbReference type="InterPro" id="IPR036291">
    <property type="entry name" value="NAD(P)-bd_dom_sf"/>
</dbReference>
<dbReference type="GO" id="GO:0005886">
    <property type="term" value="C:plasma membrane"/>
    <property type="evidence" value="ECO:0007669"/>
    <property type="project" value="InterPro"/>
</dbReference>
<feature type="domain" description="RCK N-terminal" evidence="7">
    <location>
        <begin position="228"/>
        <end position="344"/>
    </location>
</feature>
<reference evidence="9" key="2">
    <citation type="journal article" date="2021" name="PeerJ">
        <title>Extensive microbial diversity within the chicken gut microbiome revealed by metagenomics and culture.</title>
        <authorList>
            <person name="Gilroy R."/>
            <person name="Ravi A."/>
            <person name="Getino M."/>
            <person name="Pursley I."/>
            <person name="Horton D.L."/>
            <person name="Alikhan N.F."/>
            <person name="Baker D."/>
            <person name="Gharbi K."/>
            <person name="Hall N."/>
            <person name="Watson M."/>
            <person name="Adriaenssens E.M."/>
            <person name="Foster-Nyarko E."/>
            <person name="Jarju S."/>
            <person name="Secka A."/>
            <person name="Antonio M."/>
            <person name="Oren A."/>
            <person name="Chaudhuri R.R."/>
            <person name="La Ragione R."/>
            <person name="Hildebrand F."/>
            <person name="Pallen M.J."/>
        </authorList>
    </citation>
    <scope>NUCLEOTIDE SEQUENCE</scope>
    <source>
        <strain evidence="9">21143</strain>
    </source>
</reference>
<feature type="domain" description="RCK N-terminal" evidence="7">
    <location>
        <begin position="1"/>
        <end position="121"/>
    </location>
</feature>
<dbReference type="SUPFAM" id="SSF116726">
    <property type="entry name" value="TrkA C-terminal domain-like"/>
    <property type="match status" value="2"/>
</dbReference>
<name>A0A9D1KDQ6_9BACT</name>